<dbReference type="AlphaFoldDB" id="A0A443HSR9"/>
<dbReference type="VEuPathDB" id="FungiDB:C8Q69DRAFT_444799"/>
<dbReference type="RefSeq" id="XP_028484489.1">
    <property type="nucleotide sequence ID" value="XM_028629022.1"/>
</dbReference>
<dbReference type="GeneID" id="39598299"/>
<comment type="caution">
    <text evidence="2">The sequence shown here is derived from an EMBL/GenBank/DDBJ whole genome shotgun (WGS) entry which is preliminary data.</text>
</comment>
<accession>A0A443HSR9</accession>
<evidence type="ECO:0000313" key="3">
    <source>
        <dbReference type="Proteomes" id="UP000283841"/>
    </source>
</evidence>
<evidence type="ECO:0000313" key="2">
    <source>
        <dbReference type="EMBL" id="RWQ94844.1"/>
    </source>
</evidence>
<keyword evidence="3" id="KW-1185">Reference proteome</keyword>
<gene>
    <name evidence="2" type="ORF">C8Q69DRAFT_444799</name>
</gene>
<evidence type="ECO:0000256" key="1">
    <source>
        <dbReference type="SAM" id="MobiDB-lite"/>
    </source>
</evidence>
<dbReference type="EMBL" id="RCNU01000006">
    <property type="protein sequence ID" value="RWQ94844.1"/>
    <property type="molecule type" value="Genomic_DNA"/>
</dbReference>
<name>A0A443HSR9_BYSSP</name>
<dbReference type="Proteomes" id="UP000283841">
    <property type="component" value="Unassembled WGS sequence"/>
</dbReference>
<reference evidence="2 3" key="1">
    <citation type="journal article" date="2018" name="Front. Microbiol.">
        <title>Genomic and genetic insights into a cosmopolitan fungus, Paecilomyces variotii (Eurotiales).</title>
        <authorList>
            <person name="Urquhart A.S."/>
            <person name="Mondo S.J."/>
            <person name="Makela M.R."/>
            <person name="Hane J.K."/>
            <person name="Wiebenga A."/>
            <person name="He G."/>
            <person name="Mihaltcheva S."/>
            <person name="Pangilinan J."/>
            <person name="Lipzen A."/>
            <person name="Barry K."/>
            <person name="de Vries R.P."/>
            <person name="Grigoriev I.V."/>
            <person name="Idnurm A."/>
        </authorList>
    </citation>
    <scope>NUCLEOTIDE SEQUENCE [LARGE SCALE GENOMIC DNA]</scope>
    <source>
        <strain evidence="2 3">CBS 101075</strain>
    </source>
</reference>
<protein>
    <submittedName>
        <fullName evidence="2">Uncharacterized protein</fullName>
    </submittedName>
</protein>
<sequence length="282" mass="31957">MVREEQGGQNRTALRAKRGSRCGIDVRASIAHTHGGPGKKIEGLRKVQKQRKRRRDYRGNANVEMGENEMERERESVCGWPNQRSHWGWHGEDSSSLLDGISRLSLSSPTGQRVSILRDDLAGRQPLSTAGLPWPCFLRRILRRGRHMRVHLDADPGDKRDVAALLPAGHEPISCEPPIHRHNARHRPRWAIVVVHRAEASADVVSPDWRIDLADRFPPLLTTLVEARQQQHLQGLYYRSPASRTAAWPGRSPVRSISLSPPTVAPPTVRWRNADKKLLERR</sequence>
<proteinExistence type="predicted"/>
<feature type="region of interest" description="Disordered" evidence="1">
    <location>
        <begin position="244"/>
        <end position="266"/>
    </location>
</feature>
<organism evidence="2 3">
    <name type="scientific">Byssochlamys spectabilis</name>
    <name type="common">Paecilomyces variotii</name>
    <dbReference type="NCBI Taxonomy" id="264951"/>
    <lineage>
        <taxon>Eukaryota</taxon>
        <taxon>Fungi</taxon>
        <taxon>Dikarya</taxon>
        <taxon>Ascomycota</taxon>
        <taxon>Pezizomycotina</taxon>
        <taxon>Eurotiomycetes</taxon>
        <taxon>Eurotiomycetidae</taxon>
        <taxon>Eurotiales</taxon>
        <taxon>Thermoascaceae</taxon>
        <taxon>Paecilomyces</taxon>
    </lineage>
</organism>